<protein>
    <recommendedName>
        <fullName evidence="7 17">3-dehydroquinate synthase</fullName>
        <shortName evidence="17">DHQS</shortName>
        <ecNumber evidence="6 17">4.2.3.4</ecNumber>
    </recommendedName>
</protein>
<dbReference type="InterPro" id="IPR016037">
    <property type="entry name" value="DHQ_synth_AroB"/>
</dbReference>
<evidence type="ECO:0000256" key="2">
    <source>
        <dbReference type="ARBA" id="ARBA00001911"/>
    </source>
</evidence>
<keyword evidence="10 17" id="KW-0479">Metal-binding</keyword>
<keyword evidence="11 17" id="KW-0547">Nucleotide-binding</keyword>
<evidence type="ECO:0000256" key="9">
    <source>
        <dbReference type="ARBA" id="ARBA00022605"/>
    </source>
</evidence>
<dbReference type="GO" id="GO:0005737">
    <property type="term" value="C:cytoplasm"/>
    <property type="evidence" value="ECO:0007669"/>
    <property type="project" value="UniProtKB-SubCell"/>
</dbReference>
<reference evidence="20 21" key="1">
    <citation type="submission" date="2015-09" db="EMBL/GenBank/DDBJ databases">
        <title>Identification and resolution of microdiversity through metagenomic sequencing of parallel consortia.</title>
        <authorList>
            <person name="Nelson W.C."/>
            <person name="Romine M.F."/>
            <person name="Lindemann S.R."/>
        </authorList>
    </citation>
    <scope>NUCLEOTIDE SEQUENCE [LARGE SCALE GENOMIC DNA]</scope>
    <source>
        <strain evidence="20">Ana</strain>
    </source>
</reference>
<dbReference type="GO" id="GO:0009073">
    <property type="term" value="P:aromatic amino acid family biosynthetic process"/>
    <property type="evidence" value="ECO:0007669"/>
    <property type="project" value="UniProtKB-KW"/>
</dbReference>
<dbReference type="SUPFAM" id="SSF56796">
    <property type="entry name" value="Dehydroquinate synthase-like"/>
    <property type="match status" value="1"/>
</dbReference>
<gene>
    <name evidence="17 20" type="primary">aroB</name>
    <name evidence="20" type="ORF">HLUCCA11_00275</name>
</gene>
<comment type="catalytic activity">
    <reaction evidence="1 17">
        <text>7-phospho-2-dehydro-3-deoxy-D-arabino-heptonate = 3-dehydroquinate + phosphate</text>
        <dbReference type="Rhea" id="RHEA:21968"/>
        <dbReference type="ChEBI" id="CHEBI:32364"/>
        <dbReference type="ChEBI" id="CHEBI:43474"/>
        <dbReference type="ChEBI" id="CHEBI:58394"/>
        <dbReference type="EC" id="4.2.3.4"/>
    </reaction>
</comment>
<evidence type="ECO:0000256" key="17">
    <source>
        <dbReference type="HAMAP-Rule" id="MF_00110"/>
    </source>
</evidence>
<evidence type="ECO:0000256" key="10">
    <source>
        <dbReference type="ARBA" id="ARBA00022723"/>
    </source>
</evidence>
<keyword evidence="9 17" id="KW-0028">Amino-acid biosynthesis</keyword>
<evidence type="ECO:0000256" key="3">
    <source>
        <dbReference type="ARBA" id="ARBA00004496"/>
    </source>
</evidence>
<feature type="binding site" evidence="17">
    <location>
        <begin position="136"/>
        <end position="137"/>
    </location>
    <ligand>
        <name>NAD(+)</name>
        <dbReference type="ChEBI" id="CHEBI:57540"/>
    </ligand>
</feature>
<evidence type="ECO:0000256" key="14">
    <source>
        <dbReference type="ARBA" id="ARBA00023141"/>
    </source>
</evidence>
<dbReference type="AlphaFoldDB" id="A0A0P7Z1A8"/>
<comment type="cofactor">
    <cofactor evidence="17">
        <name>Co(2+)</name>
        <dbReference type="ChEBI" id="CHEBI:48828"/>
    </cofactor>
    <cofactor evidence="17">
        <name>Zn(2+)</name>
        <dbReference type="ChEBI" id="CHEBI:29105"/>
    </cofactor>
    <text evidence="17">Binds 1 divalent metal cation per subunit. Can use either Co(2+) or Zn(2+).</text>
</comment>
<evidence type="ECO:0000256" key="5">
    <source>
        <dbReference type="ARBA" id="ARBA00005412"/>
    </source>
</evidence>
<feature type="domain" description="3-dehydroquinate synthase C-terminal" evidence="19">
    <location>
        <begin position="188"/>
        <end position="338"/>
    </location>
</feature>
<feature type="binding site" evidence="17">
    <location>
        <position position="191"/>
    </location>
    <ligand>
        <name>Zn(2+)</name>
        <dbReference type="ChEBI" id="CHEBI:29105"/>
    </ligand>
</feature>
<keyword evidence="12 17" id="KW-0862">Zinc</keyword>
<comment type="cofactor">
    <cofactor evidence="2 17">
        <name>NAD(+)</name>
        <dbReference type="ChEBI" id="CHEBI:57540"/>
    </cofactor>
</comment>
<dbReference type="Pfam" id="PF24621">
    <property type="entry name" value="DHQS_C"/>
    <property type="match status" value="1"/>
</dbReference>
<dbReference type="GO" id="GO:0009423">
    <property type="term" value="P:chorismate biosynthetic process"/>
    <property type="evidence" value="ECO:0007669"/>
    <property type="project" value="UniProtKB-UniRule"/>
</dbReference>
<accession>A0A0P7Z1A8</accession>
<evidence type="ECO:0000256" key="16">
    <source>
        <dbReference type="ARBA" id="ARBA00023285"/>
    </source>
</evidence>
<comment type="pathway">
    <text evidence="4 17">Metabolic intermediate biosynthesis; chorismate biosynthesis; chorismate from D-erythrose 4-phosphate and phosphoenolpyruvate: step 2/7.</text>
</comment>
<evidence type="ECO:0000256" key="11">
    <source>
        <dbReference type="ARBA" id="ARBA00022741"/>
    </source>
</evidence>
<dbReference type="CDD" id="cd08195">
    <property type="entry name" value="DHQS"/>
    <property type="match status" value="1"/>
</dbReference>
<dbReference type="InterPro" id="IPR030963">
    <property type="entry name" value="DHQ_synth_fam"/>
</dbReference>
<dbReference type="InterPro" id="IPR056179">
    <property type="entry name" value="DHQS_C"/>
</dbReference>
<proteinExistence type="inferred from homology"/>
<feature type="domain" description="3-dehydroquinate synthase N-terminal" evidence="18">
    <location>
        <begin position="75"/>
        <end position="186"/>
    </location>
</feature>
<dbReference type="GO" id="GO:0046872">
    <property type="term" value="F:metal ion binding"/>
    <property type="evidence" value="ECO:0007669"/>
    <property type="project" value="UniProtKB-KW"/>
</dbReference>
<evidence type="ECO:0000313" key="20">
    <source>
        <dbReference type="EMBL" id="KPQ37516.1"/>
    </source>
</evidence>
<dbReference type="STRING" id="1666911.HLUCCA11_00275"/>
<evidence type="ECO:0000259" key="18">
    <source>
        <dbReference type="Pfam" id="PF01761"/>
    </source>
</evidence>
<comment type="function">
    <text evidence="17">Catalyzes the conversion of 3-deoxy-D-arabino-heptulosonate 7-phosphate (DAHP) to dehydroquinate (DHQ).</text>
</comment>
<dbReference type="NCBIfam" id="TIGR01357">
    <property type="entry name" value="aroB"/>
    <property type="match status" value="1"/>
</dbReference>
<name>A0A0P7Z1A8_9CYAN</name>
<feature type="binding site" evidence="17">
    <location>
        <position position="273"/>
    </location>
    <ligand>
        <name>Zn(2+)</name>
        <dbReference type="ChEBI" id="CHEBI:29105"/>
    </ligand>
</feature>
<keyword evidence="14 17" id="KW-0057">Aromatic amino acid biosynthesis</keyword>
<comment type="subcellular location">
    <subcellularLocation>
        <location evidence="3 17">Cytoplasm</location>
    </subcellularLocation>
</comment>
<evidence type="ECO:0000256" key="4">
    <source>
        <dbReference type="ARBA" id="ARBA00004661"/>
    </source>
</evidence>
<evidence type="ECO:0000256" key="6">
    <source>
        <dbReference type="ARBA" id="ARBA00013031"/>
    </source>
</evidence>
<dbReference type="EC" id="4.2.3.4" evidence="6 17"/>
<evidence type="ECO:0000256" key="15">
    <source>
        <dbReference type="ARBA" id="ARBA00023239"/>
    </source>
</evidence>
<dbReference type="PANTHER" id="PTHR43622:SF7">
    <property type="entry name" value="3-DEHYDROQUINATE SYNTHASE, CHLOROPLASTIC"/>
    <property type="match status" value="1"/>
</dbReference>
<dbReference type="Gene3D" id="1.20.1090.10">
    <property type="entry name" value="Dehydroquinate synthase-like - alpha domain"/>
    <property type="match status" value="1"/>
</dbReference>
<dbReference type="PANTHER" id="PTHR43622">
    <property type="entry name" value="3-DEHYDROQUINATE SYNTHASE"/>
    <property type="match status" value="1"/>
</dbReference>
<dbReference type="GO" id="GO:0003856">
    <property type="term" value="F:3-dehydroquinate synthase activity"/>
    <property type="evidence" value="ECO:0007669"/>
    <property type="project" value="UniProtKB-UniRule"/>
</dbReference>
<dbReference type="Gene3D" id="3.40.50.1970">
    <property type="match status" value="1"/>
</dbReference>
<dbReference type="GO" id="GO:0000166">
    <property type="term" value="F:nucleotide binding"/>
    <property type="evidence" value="ECO:0007669"/>
    <property type="project" value="UniProtKB-KW"/>
</dbReference>
<evidence type="ECO:0000259" key="19">
    <source>
        <dbReference type="Pfam" id="PF24621"/>
    </source>
</evidence>
<keyword evidence="15 17" id="KW-0456">Lyase</keyword>
<feature type="binding site" evidence="17">
    <location>
        <position position="256"/>
    </location>
    <ligand>
        <name>Zn(2+)</name>
        <dbReference type="ChEBI" id="CHEBI:29105"/>
    </ligand>
</feature>
<keyword evidence="13 17" id="KW-0520">NAD</keyword>
<evidence type="ECO:0000256" key="8">
    <source>
        <dbReference type="ARBA" id="ARBA00022490"/>
    </source>
</evidence>
<dbReference type="Proteomes" id="UP000050465">
    <property type="component" value="Unassembled WGS sequence"/>
</dbReference>
<sequence length="372" mass="40222">MKTLAQATIRVNIPQAAYDVKIAPGGLDSLGTWMTPLVKTGQKVLLVSNPVVFELYGERAIASLTQAGYQVCYCLLPAGEQYKTMTSIAKIHDAAYENRLERNSAMVALGGGVIGDMTGFAASSWLRGIAVVQVPTSLLAMVDASMGGKTGVNHPKGKNLIGAFHQPRLVLIDPQVLETLPIREFRAGVAEVIKYGVIWDLPLFKTLESAERLDDFNHVSVDLLQYMLEHSCQAKADVVSQDVKEGGIRAILNYGHTVGHAVESLTGYNQINHGEAVAIGMVAAAKIAEKMEPSISQWDEAATVRQQALLEKTQLPTQLPENVEIEDILVAIKSDKKVKEGKVRFVLPQDIGAALVTDQVSEAIARTVLQTV</sequence>
<dbReference type="GO" id="GO:0008652">
    <property type="term" value="P:amino acid biosynthetic process"/>
    <property type="evidence" value="ECO:0007669"/>
    <property type="project" value="UniProtKB-KW"/>
</dbReference>
<comment type="caution">
    <text evidence="17">Lacks conserved residue(s) required for the propagation of feature annotation.</text>
</comment>
<dbReference type="InterPro" id="IPR030960">
    <property type="entry name" value="DHQS/DOIS_N"/>
</dbReference>
<comment type="caution">
    <text evidence="20">The sequence shown here is derived from an EMBL/GenBank/DDBJ whole genome shotgun (WGS) entry which is preliminary data.</text>
</comment>
<dbReference type="PIRSF" id="PIRSF001455">
    <property type="entry name" value="DHQ_synth"/>
    <property type="match status" value="1"/>
</dbReference>
<keyword evidence="8 17" id="KW-0963">Cytoplasm</keyword>
<dbReference type="EMBL" id="LJZR01000001">
    <property type="protein sequence ID" value="KPQ37516.1"/>
    <property type="molecule type" value="Genomic_DNA"/>
</dbReference>
<dbReference type="PATRIC" id="fig|1666911.3.peg.2431"/>
<feature type="binding site" evidence="17">
    <location>
        <position position="158"/>
    </location>
    <ligand>
        <name>NAD(+)</name>
        <dbReference type="ChEBI" id="CHEBI:57540"/>
    </ligand>
</feature>
<dbReference type="UniPathway" id="UPA00053">
    <property type="reaction ID" value="UER00085"/>
</dbReference>
<feature type="binding site" evidence="17">
    <location>
        <position position="149"/>
    </location>
    <ligand>
        <name>NAD(+)</name>
        <dbReference type="ChEBI" id="CHEBI:57540"/>
    </ligand>
</feature>
<dbReference type="Pfam" id="PF01761">
    <property type="entry name" value="DHQ_synthase"/>
    <property type="match status" value="1"/>
</dbReference>
<evidence type="ECO:0000256" key="13">
    <source>
        <dbReference type="ARBA" id="ARBA00023027"/>
    </source>
</evidence>
<dbReference type="InterPro" id="IPR050071">
    <property type="entry name" value="Dehydroquinate_synthase"/>
</dbReference>
<evidence type="ECO:0000256" key="1">
    <source>
        <dbReference type="ARBA" id="ARBA00001393"/>
    </source>
</evidence>
<comment type="similarity">
    <text evidence="5 17">Belongs to the sugar phosphate cyclases superfamily. Dehydroquinate synthase family.</text>
</comment>
<feature type="binding site" evidence="17">
    <location>
        <begin position="112"/>
        <end position="116"/>
    </location>
    <ligand>
        <name>NAD(+)</name>
        <dbReference type="ChEBI" id="CHEBI:57540"/>
    </ligand>
</feature>
<dbReference type="FunFam" id="3.40.50.1970:FF:000001">
    <property type="entry name" value="3-dehydroquinate synthase"/>
    <property type="match status" value="1"/>
</dbReference>
<dbReference type="HAMAP" id="MF_00110">
    <property type="entry name" value="DHQ_synthase"/>
    <property type="match status" value="1"/>
</dbReference>
<organism evidence="20 21">
    <name type="scientific">Phormidesmis priestleyi Ana</name>
    <dbReference type="NCBI Taxonomy" id="1666911"/>
    <lineage>
        <taxon>Bacteria</taxon>
        <taxon>Bacillati</taxon>
        <taxon>Cyanobacteriota</taxon>
        <taxon>Cyanophyceae</taxon>
        <taxon>Leptolyngbyales</taxon>
        <taxon>Leptolyngbyaceae</taxon>
        <taxon>Phormidesmis</taxon>
    </lineage>
</organism>
<evidence type="ECO:0000256" key="12">
    <source>
        <dbReference type="ARBA" id="ARBA00022833"/>
    </source>
</evidence>
<evidence type="ECO:0000256" key="7">
    <source>
        <dbReference type="ARBA" id="ARBA00017684"/>
    </source>
</evidence>
<evidence type="ECO:0000313" key="21">
    <source>
        <dbReference type="Proteomes" id="UP000050465"/>
    </source>
</evidence>
<keyword evidence="16 17" id="KW-0170">Cobalt</keyword>